<feature type="transmembrane region" description="Helical" evidence="1">
    <location>
        <begin position="75"/>
        <end position="93"/>
    </location>
</feature>
<evidence type="ECO:0008006" key="4">
    <source>
        <dbReference type="Google" id="ProtNLM"/>
    </source>
</evidence>
<evidence type="ECO:0000313" key="2">
    <source>
        <dbReference type="EMBL" id="OZS77824.1"/>
    </source>
</evidence>
<dbReference type="InterPro" id="IPR025441">
    <property type="entry name" value="DUF4181"/>
</dbReference>
<comment type="caution">
    <text evidence="2">The sequence shown here is derived from an EMBL/GenBank/DDBJ whole genome shotgun (WGS) entry which is preliminary data.</text>
</comment>
<dbReference type="EMBL" id="NOKQ01000217">
    <property type="protein sequence ID" value="OZS77824.1"/>
    <property type="molecule type" value="Genomic_DNA"/>
</dbReference>
<dbReference type="AlphaFoldDB" id="A0A264W2N5"/>
<sequence length="138" mass="15998">MTMDNYWYPFLMGFLAIGAIFLLQWGVYRYFQVPMRQSNKYYTKSHRYLHYGLLAAFVIGSISINFAIANQDTEPALGLFLFPPVFIGIDELLKIGMQWKYAEHRGLYKANLIHLLGAVGILALMILVFINYFEVPFL</sequence>
<gene>
    <name evidence="2" type="ORF">CF394_08705</name>
</gene>
<evidence type="ECO:0000256" key="1">
    <source>
        <dbReference type="SAM" id="Phobius"/>
    </source>
</evidence>
<reference evidence="2 3" key="1">
    <citation type="submission" date="2017-07" db="EMBL/GenBank/DDBJ databases">
        <title>Tetzosporium hominis gen.nov. sp.nov.</title>
        <authorList>
            <person name="Tetz G."/>
            <person name="Tetz V."/>
        </authorList>
    </citation>
    <scope>NUCLEOTIDE SEQUENCE [LARGE SCALE GENOMIC DNA]</scope>
    <source>
        <strain evidence="2 3">VT-49</strain>
    </source>
</reference>
<name>A0A264W2N5_9BACL</name>
<protein>
    <recommendedName>
        <fullName evidence="4">DUF4181 domain-containing protein</fullName>
    </recommendedName>
</protein>
<keyword evidence="1" id="KW-0812">Transmembrane</keyword>
<accession>A0A264W2N5</accession>
<feature type="transmembrane region" description="Helical" evidence="1">
    <location>
        <begin position="113"/>
        <end position="133"/>
    </location>
</feature>
<dbReference type="Proteomes" id="UP000217065">
    <property type="component" value="Unassembled WGS sequence"/>
</dbReference>
<keyword evidence="1" id="KW-1133">Transmembrane helix</keyword>
<feature type="transmembrane region" description="Helical" evidence="1">
    <location>
        <begin position="6"/>
        <end position="27"/>
    </location>
</feature>
<evidence type="ECO:0000313" key="3">
    <source>
        <dbReference type="Proteomes" id="UP000217065"/>
    </source>
</evidence>
<proteinExistence type="predicted"/>
<feature type="transmembrane region" description="Helical" evidence="1">
    <location>
        <begin position="48"/>
        <end position="69"/>
    </location>
</feature>
<keyword evidence="3" id="KW-1185">Reference proteome</keyword>
<dbReference type="Pfam" id="PF13789">
    <property type="entry name" value="DUF4181"/>
    <property type="match status" value="1"/>
</dbReference>
<keyword evidence="1" id="KW-0472">Membrane</keyword>
<organism evidence="2 3">
    <name type="scientific">Tetzosporium hominis</name>
    <dbReference type="NCBI Taxonomy" id="2020506"/>
    <lineage>
        <taxon>Bacteria</taxon>
        <taxon>Bacillati</taxon>
        <taxon>Bacillota</taxon>
        <taxon>Bacilli</taxon>
        <taxon>Bacillales</taxon>
        <taxon>Caryophanaceae</taxon>
        <taxon>Tetzosporium</taxon>
    </lineage>
</organism>
<dbReference type="OrthoDB" id="2428213at2"/>